<dbReference type="InterPro" id="IPR006450">
    <property type="entry name" value="Phage_HK97_gp6-like"/>
</dbReference>
<dbReference type="RefSeq" id="WP_021366629.1">
    <property type="nucleotide sequence ID" value="NZ_BBYB01000195.1"/>
</dbReference>
<evidence type="ECO:0000313" key="1">
    <source>
        <dbReference type="EMBL" id="CDS87010.1"/>
    </source>
</evidence>
<protein>
    <recommendedName>
        <fullName evidence="4">Phage gp6-like head-tail connector protein</fullName>
    </recommendedName>
</protein>
<evidence type="ECO:0008006" key="4">
    <source>
        <dbReference type="Google" id="ProtNLM"/>
    </source>
</evidence>
<dbReference type="InterPro" id="IPR021146">
    <property type="entry name" value="Phage_gp6-like_head-tail"/>
</dbReference>
<dbReference type="EMBL" id="LK932515">
    <property type="protein sequence ID" value="CDS87329.1"/>
    <property type="molecule type" value="Genomic_DNA"/>
</dbReference>
<dbReference type="AlphaFoldDB" id="A0A069B227"/>
<accession>A0A069B227</accession>
<dbReference type="EMBL" id="LK933537">
    <property type="protein sequence ID" value="CDT82065.1"/>
    <property type="molecule type" value="Genomic_DNA"/>
</dbReference>
<dbReference type="NCBIfam" id="TIGR01560">
    <property type="entry name" value="put_DNA_pack"/>
    <property type="match status" value="1"/>
</dbReference>
<proteinExistence type="predicted"/>
<evidence type="ECO:0000313" key="3">
    <source>
        <dbReference type="EMBL" id="CDT82065.1"/>
    </source>
</evidence>
<dbReference type="CDD" id="cd08054">
    <property type="entry name" value="gp6"/>
    <property type="match status" value="1"/>
</dbReference>
<sequence>MLDEIKAYLRIDSDDDDNWIEKTLIPAINLYFKNAGINIDAVREEELYKLAVEMMACHWYENRGVVGDTKGIDFGLKTIMLQLQFCYEEDK</sequence>
<evidence type="ECO:0000313" key="2">
    <source>
        <dbReference type="EMBL" id="CDS87329.1"/>
    </source>
</evidence>
<reference evidence="3" key="1">
    <citation type="submission" date="2014-07" db="EMBL/GenBank/DDBJ databases">
        <authorList>
            <person name="Monot Marc"/>
        </authorList>
    </citation>
    <scope>NUCLEOTIDE SEQUENCE</scope>
    <source>
        <strain evidence="3">7032989</strain>
        <strain evidence="1">7032994</strain>
    </source>
</reference>
<name>A0A069B227_CLODI</name>
<dbReference type="Pfam" id="PF05135">
    <property type="entry name" value="Phage_connect_1"/>
    <property type="match status" value="1"/>
</dbReference>
<gene>
    <name evidence="3" type="ORF">BN1095_920042</name>
    <name evidence="2" type="ORF">BN1096_610140</name>
    <name evidence="1" type="ORF">BN1097_610089</name>
</gene>
<dbReference type="EMBL" id="LK932400">
    <property type="protein sequence ID" value="CDS87010.1"/>
    <property type="molecule type" value="Genomic_DNA"/>
</dbReference>
<organism evidence="3">
    <name type="scientific">Clostridioides difficile</name>
    <name type="common">Peptoclostridium difficile</name>
    <dbReference type="NCBI Taxonomy" id="1496"/>
    <lineage>
        <taxon>Bacteria</taxon>
        <taxon>Bacillati</taxon>
        <taxon>Bacillota</taxon>
        <taxon>Clostridia</taxon>
        <taxon>Peptostreptococcales</taxon>
        <taxon>Peptostreptococcaceae</taxon>
        <taxon>Clostridioides</taxon>
    </lineage>
</organism>
<dbReference type="Gene3D" id="1.10.3230.30">
    <property type="entry name" value="Phage gp6-like head-tail connector protein"/>
    <property type="match status" value="1"/>
</dbReference>